<gene>
    <name evidence="8" type="ORF">RB614_21380</name>
</gene>
<protein>
    <submittedName>
        <fullName evidence="8">BTAD domain-containing putative transcriptional regulator</fullName>
    </submittedName>
</protein>
<evidence type="ECO:0000256" key="5">
    <source>
        <dbReference type="PROSITE-ProRule" id="PRU01091"/>
    </source>
</evidence>
<keyword evidence="4" id="KW-0804">Transcription</keyword>
<dbReference type="PANTHER" id="PTHR35807:SF1">
    <property type="entry name" value="TRANSCRIPTIONAL REGULATOR REDD"/>
    <property type="match status" value="1"/>
</dbReference>
<dbReference type="Pfam" id="PF03704">
    <property type="entry name" value="BTAD"/>
    <property type="match status" value="1"/>
</dbReference>
<dbReference type="PROSITE" id="PS51755">
    <property type="entry name" value="OMPR_PHOB"/>
    <property type="match status" value="1"/>
</dbReference>
<dbReference type="PRINTS" id="PR00364">
    <property type="entry name" value="DISEASERSIST"/>
</dbReference>
<dbReference type="Gene3D" id="1.25.40.10">
    <property type="entry name" value="Tetratricopeptide repeat domain"/>
    <property type="match status" value="3"/>
</dbReference>
<dbReference type="SMART" id="SM00862">
    <property type="entry name" value="Trans_reg_C"/>
    <property type="match status" value="1"/>
</dbReference>
<organism evidence="8 9">
    <name type="scientific">Phytohabitans maris</name>
    <dbReference type="NCBI Taxonomy" id="3071409"/>
    <lineage>
        <taxon>Bacteria</taxon>
        <taxon>Bacillati</taxon>
        <taxon>Actinomycetota</taxon>
        <taxon>Actinomycetes</taxon>
        <taxon>Micromonosporales</taxon>
        <taxon>Micromonosporaceae</taxon>
    </lineage>
</organism>
<feature type="DNA-binding region" description="OmpR/PhoB-type" evidence="5">
    <location>
        <begin position="37"/>
        <end position="141"/>
    </location>
</feature>
<evidence type="ECO:0000256" key="6">
    <source>
        <dbReference type="SAM" id="MobiDB-lite"/>
    </source>
</evidence>
<dbReference type="SUPFAM" id="SSF52540">
    <property type="entry name" value="P-loop containing nucleoside triphosphate hydrolases"/>
    <property type="match status" value="1"/>
</dbReference>
<keyword evidence="9" id="KW-1185">Reference proteome</keyword>
<dbReference type="EMBL" id="JAVHUY010000019">
    <property type="protein sequence ID" value="MDQ7907068.1"/>
    <property type="molecule type" value="Genomic_DNA"/>
</dbReference>
<dbReference type="Gene3D" id="3.40.50.300">
    <property type="entry name" value="P-loop containing nucleotide triphosphate hydrolases"/>
    <property type="match status" value="1"/>
</dbReference>
<comment type="similarity">
    <text evidence="1">Belongs to the AfsR/DnrI/RedD regulatory family.</text>
</comment>
<sequence length="1047" mass="113655">MARACQRPDCNRTETQPAASGPFLRPVTLHGRWSDTISILLSGRQTVLEVRVLGPLEVRVNGVALPLGTRKQQTVLAMLAVQSGRVVGLDELIDELWPADPPASAVPNARTYAANLRRLFDAAEPTRGLISRQGDGYLLQADRSDIDLPAFLDDCQGARELRASGEPAKAATLLAGALARWRGPMLAGVTQGPVLAGRAAALEEERLVATEDLAELYLELGQPAEAARLMRDHTHAHPLRERAYGLLMRARVAMDDVAGALSAYAAARRTLGEELGIEPGPELRRLHRAALKPAAEPAPAVPAEAPPPVPRWLPRRVADFTGRADLVARLLRAGREAGADPVIKVIDGMAGSGKTTLAVHVAHQLAEHYPDAQLFIDLQGHGESSPVEPAAALGTLLRQLGVPAERIPADVYDRVALWRNELARRRAVVVLDNAASTDQVTPLLPTAPAAVVLVTSRRRLAAMEGGHPESLPVLSPDEAIDLLANVVGPERVRAEPEAAGRVAARCGYLPLAIRLAGARLAHRTGWRLADLAERLGHQASVLDELTAENRSIASAFGLSYTPLREPTKRMFRLLGLWPGEHFPVEAAAALSGLPLPEAVLAIDELVDRHLVEEPDAGRFRLHDLMAEYAHALAVAVDPPAEREAAIRGLLDHYLYSVAAVTEPMEPAALRRHLALGRPARPDLIEGQGPVDSDWLERENANVRALVRHAAQAGHDGYAWRLARAPWRFHYLRGYLDDIVELHECGLRAAERLEDDTAIASMHNYLASGYQRVGRSQEAVHHLEIAIRLREQAGDLGGAGQSRVNAASVYWLLGRFEEAASINLKALAESRRSGGLSVLLLLPNLGIPLMYLGRLDEALRAHRWHLFMARQSGDYYHLAQALGHIGAVRVRMGEPRAAIRVVNASVALKKRIGIRLGVAESLNDLGCAYRHLGHLAEAERLHRLALAESAAVGHRSIDVVALNDLGATLALAGRPDAAIQTHEQALALATRIANPYEQARALAGIAAQRVEDDPAEARRLWERALVLFRQMNVPERYEVAERLVELLP</sequence>
<dbReference type="SMART" id="SM01043">
    <property type="entry name" value="BTAD"/>
    <property type="match status" value="1"/>
</dbReference>
<dbReference type="InterPro" id="IPR036388">
    <property type="entry name" value="WH-like_DNA-bd_sf"/>
</dbReference>
<dbReference type="InterPro" id="IPR011990">
    <property type="entry name" value="TPR-like_helical_dom_sf"/>
</dbReference>
<dbReference type="InterPro" id="IPR001867">
    <property type="entry name" value="OmpR/PhoB-type_DNA-bd"/>
</dbReference>
<comment type="caution">
    <text evidence="8">The sequence shown here is derived from an EMBL/GenBank/DDBJ whole genome shotgun (WGS) entry which is preliminary data.</text>
</comment>
<dbReference type="InterPro" id="IPR051677">
    <property type="entry name" value="AfsR-DnrI-RedD_regulator"/>
</dbReference>
<evidence type="ECO:0000256" key="2">
    <source>
        <dbReference type="ARBA" id="ARBA00023015"/>
    </source>
</evidence>
<dbReference type="InterPro" id="IPR005158">
    <property type="entry name" value="BTAD"/>
</dbReference>
<evidence type="ECO:0000256" key="3">
    <source>
        <dbReference type="ARBA" id="ARBA00023125"/>
    </source>
</evidence>
<evidence type="ECO:0000313" key="8">
    <source>
        <dbReference type="EMBL" id="MDQ7907068.1"/>
    </source>
</evidence>
<name>A0ABU0ZJ42_9ACTN</name>
<dbReference type="Gene3D" id="1.10.10.10">
    <property type="entry name" value="Winged helix-like DNA-binding domain superfamily/Winged helix DNA-binding domain"/>
    <property type="match status" value="1"/>
</dbReference>
<keyword evidence="3 5" id="KW-0238">DNA-binding</keyword>
<proteinExistence type="inferred from homology"/>
<dbReference type="SMART" id="SM00028">
    <property type="entry name" value="TPR"/>
    <property type="match status" value="6"/>
</dbReference>
<evidence type="ECO:0000259" key="7">
    <source>
        <dbReference type="PROSITE" id="PS51755"/>
    </source>
</evidence>
<reference evidence="8 9" key="1">
    <citation type="submission" date="2023-08" db="EMBL/GenBank/DDBJ databases">
        <title>Phytohabitans sansha sp. nov., isolated from marine sediment.</title>
        <authorList>
            <person name="Zhao Y."/>
            <person name="Yi K."/>
        </authorList>
    </citation>
    <scope>NUCLEOTIDE SEQUENCE [LARGE SCALE GENOMIC DNA]</scope>
    <source>
        <strain evidence="8 9">ZYX-F-186</strain>
    </source>
</reference>
<dbReference type="Pfam" id="PF13424">
    <property type="entry name" value="TPR_12"/>
    <property type="match status" value="2"/>
</dbReference>
<dbReference type="SUPFAM" id="SSF48452">
    <property type="entry name" value="TPR-like"/>
    <property type="match status" value="3"/>
</dbReference>
<keyword evidence="2" id="KW-0805">Transcription regulation</keyword>
<dbReference type="InterPro" id="IPR016032">
    <property type="entry name" value="Sig_transdc_resp-reg_C-effctor"/>
</dbReference>
<accession>A0ABU0ZJ42</accession>
<dbReference type="InterPro" id="IPR019734">
    <property type="entry name" value="TPR_rpt"/>
</dbReference>
<feature type="domain" description="OmpR/PhoB-type" evidence="7">
    <location>
        <begin position="37"/>
        <end position="141"/>
    </location>
</feature>
<dbReference type="Pfam" id="PF00931">
    <property type="entry name" value="NB-ARC"/>
    <property type="match status" value="1"/>
</dbReference>
<evidence type="ECO:0000256" key="4">
    <source>
        <dbReference type="ARBA" id="ARBA00023163"/>
    </source>
</evidence>
<dbReference type="InterPro" id="IPR002182">
    <property type="entry name" value="NB-ARC"/>
</dbReference>
<dbReference type="CDD" id="cd15831">
    <property type="entry name" value="BTAD"/>
    <property type="match status" value="1"/>
</dbReference>
<evidence type="ECO:0000256" key="1">
    <source>
        <dbReference type="ARBA" id="ARBA00005820"/>
    </source>
</evidence>
<dbReference type="PANTHER" id="PTHR35807">
    <property type="entry name" value="TRANSCRIPTIONAL REGULATOR REDD-RELATED"/>
    <property type="match status" value="1"/>
</dbReference>
<evidence type="ECO:0000313" key="9">
    <source>
        <dbReference type="Proteomes" id="UP001230908"/>
    </source>
</evidence>
<dbReference type="SUPFAM" id="SSF46894">
    <property type="entry name" value="C-terminal effector domain of the bipartite response regulators"/>
    <property type="match status" value="1"/>
</dbReference>
<feature type="region of interest" description="Disordered" evidence="6">
    <location>
        <begin position="1"/>
        <end position="20"/>
    </location>
</feature>
<dbReference type="Proteomes" id="UP001230908">
    <property type="component" value="Unassembled WGS sequence"/>
</dbReference>
<dbReference type="InterPro" id="IPR027417">
    <property type="entry name" value="P-loop_NTPase"/>
</dbReference>